<dbReference type="InterPro" id="IPR036873">
    <property type="entry name" value="Rhodanese-like_dom_sf"/>
</dbReference>
<dbReference type="CDD" id="cd00158">
    <property type="entry name" value="RHOD"/>
    <property type="match status" value="1"/>
</dbReference>
<keyword evidence="3" id="KW-1185">Reference proteome</keyword>
<comment type="caution">
    <text evidence="2">The sequence shown here is derived from an EMBL/GenBank/DDBJ whole genome shotgun (WGS) entry which is preliminary data.</text>
</comment>
<evidence type="ECO:0000313" key="2">
    <source>
        <dbReference type="EMBL" id="OLU38848.1"/>
    </source>
</evidence>
<dbReference type="AlphaFoldDB" id="A0A1U7NFB4"/>
<dbReference type="Pfam" id="PF00581">
    <property type="entry name" value="Rhodanese"/>
    <property type="match status" value="1"/>
</dbReference>
<dbReference type="SUPFAM" id="SSF52821">
    <property type="entry name" value="Rhodanese/Cell cycle control phosphatase"/>
    <property type="match status" value="1"/>
</dbReference>
<sequence>MSAYETDKLVQEAHDQNIPLIDVRPAAMYEQGHIPGAVNIPFDSPNVASIKPGSFVYCVTGYHAGLIKNKLAKMNIDVKDIGGTEYYHGPLEK</sequence>
<organism evidence="2 3">
    <name type="scientific">Ileibacterium valens</name>
    <dbReference type="NCBI Taxonomy" id="1862668"/>
    <lineage>
        <taxon>Bacteria</taxon>
        <taxon>Bacillati</taxon>
        <taxon>Bacillota</taxon>
        <taxon>Erysipelotrichia</taxon>
        <taxon>Erysipelotrichales</taxon>
        <taxon>Erysipelotrichaceae</taxon>
        <taxon>Ileibacterium</taxon>
    </lineage>
</organism>
<dbReference type="InterPro" id="IPR001763">
    <property type="entry name" value="Rhodanese-like_dom"/>
</dbReference>
<gene>
    <name evidence="2" type="ORF">BO222_07680</name>
</gene>
<dbReference type="Proteomes" id="UP000186341">
    <property type="component" value="Unassembled WGS sequence"/>
</dbReference>
<accession>A0A1U7NFB4</accession>
<evidence type="ECO:0000313" key="3">
    <source>
        <dbReference type="Proteomes" id="UP000186341"/>
    </source>
</evidence>
<protein>
    <recommendedName>
        <fullName evidence="1">Rhodanese domain-containing protein</fullName>
    </recommendedName>
</protein>
<proteinExistence type="predicted"/>
<dbReference type="GeneID" id="82203061"/>
<dbReference type="OrthoDB" id="9800872at2"/>
<feature type="domain" description="Rhodanese" evidence="1">
    <location>
        <begin position="14"/>
        <end position="93"/>
    </location>
</feature>
<dbReference type="PROSITE" id="PS50206">
    <property type="entry name" value="RHODANESE_3"/>
    <property type="match status" value="1"/>
</dbReference>
<evidence type="ECO:0000259" key="1">
    <source>
        <dbReference type="PROSITE" id="PS50206"/>
    </source>
</evidence>
<dbReference type="GO" id="GO:0004792">
    <property type="term" value="F:thiosulfate-cyanide sulfurtransferase activity"/>
    <property type="evidence" value="ECO:0007669"/>
    <property type="project" value="InterPro"/>
</dbReference>
<reference evidence="2 3" key="1">
    <citation type="submission" date="2016-11" db="EMBL/GenBank/DDBJ databases">
        <title>Description of two novel members of the family Erysipelotrichaceae: Ileibacterium lipovorans gen. nov., sp. nov. and Dubosiella newyorkensis, gen. nov., sp. nov.</title>
        <authorList>
            <person name="Cox L.M."/>
            <person name="Sohn J."/>
            <person name="Tyrrell K.L."/>
            <person name="Citron D.M."/>
            <person name="Lawson P.A."/>
            <person name="Patel N.B."/>
            <person name="Iizumi T."/>
            <person name="Perez-Perez G.I."/>
            <person name="Goldstein E.J."/>
            <person name="Blaser M.J."/>
        </authorList>
    </citation>
    <scope>NUCLEOTIDE SEQUENCE [LARGE SCALE GENOMIC DNA]</scope>
    <source>
        <strain evidence="2 3">NYU-BL-A3</strain>
    </source>
</reference>
<dbReference type="PROSITE" id="PS00380">
    <property type="entry name" value="RHODANESE_1"/>
    <property type="match status" value="1"/>
</dbReference>
<dbReference type="InterPro" id="IPR001307">
    <property type="entry name" value="Thiosulphate_STrfase_CS"/>
</dbReference>
<dbReference type="EMBL" id="MPJW01000148">
    <property type="protein sequence ID" value="OLU38848.1"/>
    <property type="molecule type" value="Genomic_DNA"/>
</dbReference>
<dbReference type="Gene3D" id="3.40.250.10">
    <property type="entry name" value="Rhodanese-like domain"/>
    <property type="match status" value="1"/>
</dbReference>
<dbReference type="RefSeq" id="WP_075819894.1">
    <property type="nucleotide sequence ID" value="NZ_CAPNHH010000054.1"/>
</dbReference>
<name>A0A1U7NFB4_9FIRM</name>